<proteinExistence type="predicted"/>
<evidence type="ECO:0000259" key="2">
    <source>
        <dbReference type="Pfam" id="PF09369"/>
    </source>
</evidence>
<dbReference type="InterPro" id="IPR047721">
    <property type="entry name" value="DrmB"/>
</dbReference>
<dbReference type="RefSeq" id="WP_097010296.1">
    <property type="nucleotide sequence ID" value="NZ_LT907975.1"/>
</dbReference>
<evidence type="ECO:0000313" key="4">
    <source>
        <dbReference type="Proteomes" id="UP000219215"/>
    </source>
</evidence>
<reference evidence="4" key="1">
    <citation type="submission" date="2017-09" db="EMBL/GenBank/DDBJ databases">
        <authorList>
            <person name="Regsiter A."/>
            <person name="William W."/>
        </authorList>
    </citation>
    <scope>NUCLEOTIDE SEQUENCE [LARGE SCALE GENOMIC DNA]</scope>
    <source>
        <strain evidence="4">500-1</strain>
    </source>
</reference>
<dbReference type="AlphaFoldDB" id="A0A2C8F3H7"/>
<keyword evidence="4" id="KW-1185">Reference proteome</keyword>
<dbReference type="InterPro" id="IPR018973">
    <property type="entry name" value="MZB"/>
</dbReference>
<organism evidence="3 4">
    <name type="scientific">Pseudodesulfovibrio profundus</name>
    <dbReference type="NCBI Taxonomy" id="57320"/>
    <lineage>
        <taxon>Bacteria</taxon>
        <taxon>Pseudomonadati</taxon>
        <taxon>Thermodesulfobacteriota</taxon>
        <taxon>Desulfovibrionia</taxon>
        <taxon>Desulfovibrionales</taxon>
        <taxon>Desulfovibrionaceae</taxon>
    </lineage>
</organism>
<evidence type="ECO:0000313" key="3">
    <source>
        <dbReference type="EMBL" id="SOB56964.1"/>
    </source>
</evidence>
<evidence type="ECO:0000256" key="1">
    <source>
        <dbReference type="SAM" id="Coils"/>
    </source>
</evidence>
<dbReference type="NCBIfam" id="NF038324">
    <property type="entry name" value="DrmB_fam"/>
    <property type="match status" value="1"/>
</dbReference>
<dbReference type="Proteomes" id="UP000219215">
    <property type="component" value="Chromosome DPRO"/>
</dbReference>
<accession>A0A2C8F3H7</accession>
<feature type="domain" description="MrfA-like Zn-binding" evidence="2">
    <location>
        <begin position="478"/>
        <end position="576"/>
    </location>
</feature>
<sequence>MAKYELGDLRRSMVIMNAAPGAVVDFRADGAPISAVVAGQDAWDRFFPPVGLANPQVVYEERLQKKLKVEGFRLPPVRPSDEVKRSKEKGWNPRALTAVRFPDWLQCPQCNRIAQAKYWGDEPGRPWKKCSPCSVEAGETIFVVPVRFVMACANGHLDEFPWHSWVGHNKNDCYGENGFLKLKSEGPGLAGLVLSCTKCKASKPLEGIFSSTTWEQKKLKCKGKRPWLGDLDPTPCELVPRVMQRGASNMYFPVMETALSIPPWSNRLPEEVGQFWGALENVEDMNGRIKLIKQLEVAGLKDVMEALDLTRESLAQQVEEYKRLVASSNKENLRVDEHRQFSCRSSNPGDESQNFEMRHENVPATMAKFFDRIVRLVRLREVRALKGFTRIFPAGEEGQNIAPIYSEKKQWLPAVEVKGEGIYISFSPQALQKWEKEVTAIKRAQEIQSMYVRQWKEMHDEEAPDRTITPRFLLIHTFAHVLMKQLTMECGYSSAALRERLYVDQEDMAGVLIYTSTSDADGTLGGLQRQGKSNKIGNIVESAIQSIEWCSSDPLCIEGLMCGVDSLSLSACHSCVLAPETSCEEFNRFLDRALLIGLPDEPELGFFSNMMRNS</sequence>
<dbReference type="EMBL" id="LT907975">
    <property type="protein sequence ID" value="SOB56964.1"/>
    <property type="molecule type" value="Genomic_DNA"/>
</dbReference>
<protein>
    <recommendedName>
        <fullName evidence="2">MrfA-like Zn-binding domain-containing protein</fullName>
    </recommendedName>
</protein>
<dbReference type="OrthoDB" id="9134227at2"/>
<feature type="coiled-coil region" evidence="1">
    <location>
        <begin position="304"/>
        <end position="331"/>
    </location>
</feature>
<keyword evidence="1" id="KW-0175">Coiled coil</keyword>
<dbReference type="KEGG" id="pprf:DPRO_0087"/>
<name>A0A2C8F3H7_9BACT</name>
<dbReference type="Pfam" id="PF09369">
    <property type="entry name" value="MZB"/>
    <property type="match status" value="1"/>
</dbReference>
<gene>
    <name evidence="3" type="ORF">DPRO_0087</name>
</gene>